<reference evidence="2 3" key="1">
    <citation type="submission" date="2020-08" db="EMBL/GenBank/DDBJ databases">
        <title>Description of Clavibacter zhangzhiyonge sp. nov., a phytopathogenic actinobacterium isolated from barley seeds, causing leaf brown spot and decline.</title>
        <authorList>
            <person name="Tian Q."/>
            <person name="Chuan J."/>
            <person name="Zhao W."/>
            <person name="Li X."/>
        </authorList>
    </citation>
    <scope>NUCLEOTIDE SEQUENCE [LARGE SCALE GENOMIC DNA]</scope>
    <source>
        <strain evidence="2 3">DM1</strain>
    </source>
</reference>
<organism evidence="2 3">
    <name type="scientific">Clavibacter zhangzhiyongii</name>
    <dbReference type="NCBI Taxonomy" id="2768071"/>
    <lineage>
        <taxon>Bacteria</taxon>
        <taxon>Bacillati</taxon>
        <taxon>Actinomycetota</taxon>
        <taxon>Actinomycetes</taxon>
        <taxon>Micrococcales</taxon>
        <taxon>Microbacteriaceae</taxon>
        <taxon>Clavibacter</taxon>
    </lineage>
</organism>
<proteinExistence type="predicted"/>
<feature type="region of interest" description="Disordered" evidence="1">
    <location>
        <begin position="112"/>
        <end position="136"/>
    </location>
</feature>
<keyword evidence="3" id="KW-1185">Reference proteome</keyword>
<gene>
    <name evidence="2" type="ORF">H9X71_01340</name>
</gene>
<accession>A0A7L7Z2S8</accession>
<dbReference type="KEGG" id="czh:H9X71_01340"/>
<evidence type="ECO:0000313" key="3">
    <source>
        <dbReference type="Proteomes" id="UP000516660"/>
    </source>
</evidence>
<dbReference type="Proteomes" id="UP000516660">
    <property type="component" value="Chromosome"/>
</dbReference>
<evidence type="ECO:0000256" key="1">
    <source>
        <dbReference type="SAM" id="MobiDB-lite"/>
    </source>
</evidence>
<dbReference type="EMBL" id="CP061274">
    <property type="protein sequence ID" value="QOD44038.1"/>
    <property type="molecule type" value="Genomic_DNA"/>
</dbReference>
<sequence>MSGRVHPLGGGRPRAFTGGVHIIHYADGRYLTGDEVAVAVVDYAEALAREGTAAATVVIPVRADDGSVQRVELLIGPASQIVVEAGAPSDDELLDPELVERIRQATVRARYQQSGTRVSEHHQDGASVPGFEDLDR</sequence>
<protein>
    <submittedName>
        <fullName evidence="2">Uncharacterized protein</fullName>
    </submittedName>
</protein>
<name>A0A7L7Z2S8_9MICO</name>
<dbReference type="AlphaFoldDB" id="A0A7L7Z2S8"/>
<evidence type="ECO:0000313" key="2">
    <source>
        <dbReference type="EMBL" id="QOD44038.1"/>
    </source>
</evidence>